<dbReference type="PANTHER" id="PTHR47751:SF1">
    <property type="entry name" value="SUPERFAMILY HYDROLASE, PUTATIVE (AFU_ORTHOLOGUE AFUA_2G16580)-RELATED"/>
    <property type="match status" value="1"/>
</dbReference>
<dbReference type="InterPro" id="IPR051411">
    <property type="entry name" value="Polyketide_trans_af380"/>
</dbReference>
<gene>
    <name evidence="2" type="ORF">F6X42_05040</name>
</gene>
<comment type="caution">
    <text evidence="2">The sequence shown here is derived from an EMBL/GenBank/DDBJ whole genome shotgun (WGS) entry which is preliminary data.</text>
</comment>
<dbReference type="SUPFAM" id="SSF53474">
    <property type="entry name" value="alpha/beta-Hydrolases"/>
    <property type="match status" value="1"/>
</dbReference>
<dbReference type="Gene3D" id="3.40.50.1820">
    <property type="entry name" value="alpha/beta hydrolase"/>
    <property type="match status" value="1"/>
</dbReference>
<feature type="domain" description="Xaa-Pro dipeptidyl-peptidase-like" evidence="1">
    <location>
        <begin position="11"/>
        <end position="225"/>
    </location>
</feature>
<dbReference type="RefSeq" id="WP_187633127.1">
    <property type="nucleotide sequence ID" value="NZ_VZQQ01000003.1"/>
</dbReference>
<evidence type="ECO:0000313" key="3">
    <source>
        <dbReference type="Proteomes" id="UP000736373"/>
    </source>
</evidence>
<keyword evidence="3" id="KW-1185">Reference proteome</keyword>
<dbReference type="InterPro" id="IPR000383">
    <property type="entry name" value="Xaa-Pro-like_dom"/>
</dbReference>
<accession>A0ABR7PIL0</accession>
<name>A0ABR7PIL0_9BURK</name>
<dbReference type="Pfam" id="PF02129">
    <property type="entry name" value="Peptidase_S15"/>
    <property type="match status" value="1"/>
</dbReference>
<protein>
    <submittedName>
        <fullName evidence="2">Alpha/beta hydrolase</fullName>
    </submittedName>
</protein>
<dbReference type="InterPro" id="IPR029058">
    <property type="entry name" value="AB_hydrolase_fold"/>
</dbReference>
<evidence type="ECO:0000313" key="2">
    <source>
        <dbReference type="EMBL" id="MBC8746016.1"/>
    </source>
</evidence>
<dbReference type="Gene3D" id="1.10.10.800">
    <property type="match status" value="1"/>
</dbReference>
<dbReference type="PANTHER" id="PTHR47751">
    <property type="entry name" value="SUPERFAMILY HYDROLASE, PUTATIVE (AFU_ORTHOLOGUE AFUA_2G16580)-RELATED"/>
    <property type="match status" value="1"/>
</dbReference>
<organism evidence="2 3">
    <name type="scientific">Paraburkholderia podalyriae</name>
    <dbReference type="NCBI Taxonomy" id="1938811"/>
    <lineage>
        <taxon>Bacteria</taxon>
        <taxon>Pseudomonadati</taxon>
        <taxon>Pseudomonadota</taxon>
        <taxon>Betaproteobacteria</taxon>
        <taxon>Burkholderiales</taxon>
        <taxon>Burkholderiaceae</taxon>
        <taxon>Paraburkholderia</taxon>
    </lineage>
</organism>
<sequence length="304" mass="33481">MRHDVKFPSSGLSIAGHLYVPENTSGPLPGVVISHPMGSVKEQSPSNYAERLVKQGFVVLTFDAAYQGESEGSPRGLEDPIQRAEDVKSAVSYLSIRPEVDPQRIGALGICASGGYVPFAAQTDHRIKAVATVVGACVGILWREGMDGKQSPDVLQKQLDEAAVDRTNEAKGEPVRMAQIVPATDEQAKFFPEKSMFREAYDYYRTPRGQHPRSTNQWVARSVDKIAQYDSYALVDLIAPRPLLMIAGTEADTQRFSVETIEKAKGPKELFWIEGASHVDLYDKPEYVDPASVKLVSFFKQHLG</sequence>
<reference evidence="2 3" key="1">
    <citation type="submission" date="2019-09" db="EMBL/GenBank/DDBJ databases">
        <title>Paraburkholderia podalyriae sp. nov., A South African Podalyria-associated rhizobium.</title>
        <authorList>
            <person name="Mavima L."/>
            <person name="Beukes C.W."/>
            <person name="Palmer M."/>
            <person name="De Meyer S.E."/>
            <person name="James E.K."/>
            <person name="Maluk M."/>
            <person name="Avontuur J.R."/>
            <person name="Chan W.Y."/>
            <person name="Venter S.N."/>
            <person name="Steenkamp E.T."/>
        </authorList>
    </citation>
    <scope>NUCLEOTIDE SEQUENCE [LARGE SCALE GENOMIC DNA]</scope>
    <source>
        <strain evidence="2 3">WC7.3b</strain>
    </source>
</reference>
<keyword evidence="2" id="KW-0378">Hydrolase</keyword>
<dbReference type="EMBL" id="VZQQ01000003">
    <property type="protein sequence ID" value="MBC8746016.1"/>
    <property type="molecule type" value="Genomic_DNA"/>
</dbReference>
<proteinExistence type="predicted"/>
<dbReference type="Proteomes" id="UP000736373">
    <property type="component" value="Unassembled WGS sequence"/>
</dbReference>
<evidence type="ECO:0000259" key="1">
    <source>
        <dbReference type="Pfam" id="PF02129"/>
    </source>
</evidence>
<dbReference type="GO" id="GO:0016787">
    <property type="term" value="F:hydrolase activity"/>
    <property type="evidence" value="ECO:0007669"/>
    <property type="project" value="UniProtKB-KW"/>
</dbReference>